<gene>
    <name evidence="6" type="ORF">RYS15_09575</name>
</gene>
<dbReference type="PROSITE" id="PS50011">
    <property type="entry name" value="PROTEIN_KINASE_DOM"/>
    <property type="match status" value="1"/>
</dbReference>
<keyword evidence="7" id="KW-1185">Reference proteome</keyword>
<evidence type="ECO:0000256" key="3">
    <source>
        <dbReference type="ARBA" id="ARBA00022777"/>
    </source>
</evidence>
<evidence type="ECO:0000259" key="5">
    <source>
        <dbReference type="PROSITE" id="PS50011"/>
    </source>
</evidence>
<dbReference type="PANTHER" id="PTHR43289">
    <property type="entry name" value="MITOGEN-ACTIVATED PROTEIN KINASE KINASE KINASE 20-RELATED"/>
    <property type="match status" value="1"/>
</dbReference>
<dbReference type="Pfam" id="PF00069">
    <property type="entry name" value="Pkinase"/>
    <property type="match status" value="1"/>
</dbReference>
<evidence type="ECO:0000256" key="1">
    <source>
        <dbReference type="ARBA" id="ARBA00022679"/>
    </source>
</evidence>
<dbReference type="SMART" id="SM00220">
    <property type="entry name" value="S_TKc"/>
    <property type="match status" value="1"/>
</dbReference>
<dbReference type="Proteomes" id="UP001269819">
    <property type="component" value="Unassembled WGS sequence"/>
</dbReference>
<dbReference type="InterPro" id="IPR008271">
    <property type="entry name" value="Ser/Thr_kinase_AS"/>
</dbReference>
<evidence type="ECO:0000256" key="4">
    <source>
        <dbReference type="ARBA" id="ARBA00022840"/>
    </source>
</evidence>
<dbReference type="EMBL" id="JAWIIJ010000005">
    <property type="protein sequence ID" value="MDV2078937.1"/>
    <property type="molecule type" value="Genomic_DNA"/>
</dbReference>
<evidence type="ECO:0000313" key="7">
    <source>
        <dbReference type="Proteomes" id="UP001269819"/>
    </source>
</evidence>
<evidence type="ECO:0000256" key="2">
    <source>
        <dbReference type="ARBA" id="ARBA00022741"/>
    </source>
</evidence>
<accession>A0ABU3VXD1</accession>
<dbReference type="InterPro" id="IPR011009">
    <property type="entry name" value="Kinase-like_dom_sf"/>
</dbReference>
<sequence>MTTAAKHKWLGEVLNDRYRIEALIASGGMSDVYRAVDTHLERAGATDCNVALKILKPETAKETASLGLLARETAKTRRLSHPNIVRVQDLEQDGETWFMVMELLEGESLSRVIQRSRPNGLKWAGARAILEQIMSALRYSHQHDVIHADLKPSNIFFTKNGQVKLLDFGVSRALTDPLHEDFLNPAHDETSIYGYTPAYALPELAEGGEPSTRGDLYALACILYELLSSRHPFDRKPLTLEERRGTKLSRPGNMPIKLWLTVKRQLLGDEKALSLKQLDKALAPIPWTTIGQTTATAAAITAAIVSWQLNSAESVEAANQIRQLESATEQLDEVRELPPRQLLAAITDLPDIERAGLLKLRQPDLMRHYLDRMDRALEPSETTGLPDTPKALEIAGEAAKLFPRDQQLLQVQDRIERRQATLQQAIAEELLSSLNQGDFKTTEDAQNLEQLASNLEFLGGTLPRPSEEASKSFNRQTATALESNDAETQSHLLATGNRFFQDVPEVQDNLAKLAALEDAVYALNRYRERVEAGEEGLPFPADAARIFYAQRFEQWGKTIKAARSSRDLDTVYDDVQSLKPKLPEGFDIIAETEKTLADAYLSRADALLARNRTRQAQPLLKRATELMR</sequence>
<proteinExistence type="predicted"/>
<name>A0ABU3VXD1_9GAMM</name>
<keyword evidence="2" id="KW-0547">Nucleotide-binding</keyword>
<dbReference type="CDD" id="cd14014">
    <property type="entry name" value="STKc_PknB_like"/>
    <property type="match status" value="1"/>
</dbReference>
<organism evidence="6 7">
    <name type="scientific">Marinobacter xestospongiae</name>
    <dbReference type="NCBI Taxonomy" id="994319"/>
    <lineage>
        <taxon>Bacteria</taxon>
        <taxon>Pseudomonadati</taxon>
        <taxon>Pseudomonadota</taxon>
        <taxon>Gammaproteobacteria</taxon>
        <taxon>Pseudomonadales</taxon>
        <taxon>Marinobacteraceae</taxon>
        <taxon>Marinobacter</taxon>
    </lineage>
</organism>
<protein>
    <submittedName>
        <fullName evidence="6">Protein kinase</fullName>
    </submittedName>
</protein>
<dbReference type="PANTHER" id="PTHR43289:SF6">
    <property type="entry name" value="SERINE_THREONINE-PROTEIN KINASE NEKL-3"/>
    <property type="match status" value="1"/>
</dbReference>
<dbReference type="PROSITE" id="PS00108">
    <property type="entry name" value="PROTEIN_KINASE_ST"/>
    <property type="match status" value="1"/>
</dbReference>
<dbReference type="SUPFAM" id="SSF56112">
    <property type="entry name" value="Protein kinase-like (PK-like)"/>
    <property type="match status" value="1"/>
</dbReference>
<feature type="domain" description="Protein kinase" evidence="5">
    <location>
        <begin position="18"/>
        <end position="352"/>
    </location>
</feature>
<dbReference type="RefSeq" id="WP_316973594.1">
    <property type="nucleotide sequence ID" value="NZ_JAWIIJ010000005.1"/>
</dbReference>
<comment type="caution">
    <text evidence="6">The sequence shown here is derived from an EMBL/GenBank/DDBJ whole genome shotgun (WGS) entry which is preliminary data.</text>
</comment>
<dbReference type="InterPro" id="IPR000719">
    <property type="entry name" value="Prot_kinase_dom"/>
</dbReference>
<dbReference type="Gene3D" id="3.30.200.20">
    <property type="entry name" value="Phosphorylase Kinase, domain 1"/>
    <property type="match status" value="1"/>
</dbReference>
<evidence type="ECO:0000313" key="6">
    <source>
        <dbReference type="EMBL" id="MDV2078937.1"/>
    </source>
</evidence>
<dbReference type="Gene3D" id="1.10.510.10">
    <property type="entry name" value="Transferase(Phosphotransferase) domain 1"/>
    <property type="match status" value="1"/>
</dbReference>
<keyword evidence="1" id="KW-0808">Transferase</keyword>
<keyword evidence="4" id="KW-0067">ATP-binding</keyword>
<keyword evidence="3 6" id="KW-0418">Kinase</keyword>
<dbReference type="GO" id="GO:0016301">
    <property type="term" value="F:kinase activity"/>
    <property type="evidence" value="ECO:0007669"/>
    <property type="project" value="UniProtKB-KW"/>
</dbReference>
<reference evidence="6 7" key="1">
    <citation type="submission" date="2023-10" db="EMBL/GenBank/DDBJ databases">
        <title>Characteristics and mechanism of a salt-tolerant marine origin heterotrophic nitrifying- aerobic denitrifying bacteria Marinobacter xestospongiae HN1.</title>
        <authorList>
            <person name="Qi R."/>
        </authorList>
    </citation>
    <scope>NUCLEOTIDE SEQUENCE [LARGE SCALE GENOMIC DNA]</scope>
    <source>
        <strain evidence="6 7">HN1</strain>
    </source>
</reference>